<dbReference type="Proteomes" id="UP001218188">
    <property type="component" value="Unassembled WGS sequence"/>
</dbReference>
<protein>
    <submittedName>
        <fullName evidence="2">Uncharacterized protein</fullName>
    </submittedName>
</protein>
<reference evidence="2" key="1">
    <citation type="submission" date="2023-03" db="EMBL/GenBank/DDBJ databases">
        <title>Massive genome expansion in bonnet fungi (Mycena s.s.) driven by repeated elements and novel gene families across ecological guilds.</title>
        <authorList>
            <consortium name="Lawrence Berkeley National Laboratory"/>
            <person name="Harder C.B."/>
            <person name="Miyauchi S."/>
            <person name="Viragh M."/>
            <person name="Kuo A."/>
            <person name="Thoen E."/>
            <person name="Andreopoulos B."/>
            <person name="Lu D."/>
            <person name="Skrede I."/>
            <person name="Drula E."/>
            <person name="Henrissat B."/>
            <person name="Morin E."/>
            <person name="Kohler A."/>
            <person name="Barry K."/>
            <person name="LaButti K."/>
            <person name="Morin E."/>
            <person name="Salamov A."/>
            <person name="Lipzen A."/>
            <person name="Mereny Z."/>
            <person name="Hegedus B."/>
            <person name="Baldrian P."/>
            <person name="Stursova M."/>
            <person name="Weitz H."/>
            <person name="Taylor A."/>
            <person name="Grigoriev I.V."/>
            <person name="Nagy L.G."/>
            <person name="Martin F."/>
            <person name="Kauserud H."/>
        </authorList>
    </citation>
    <scope>NUCLEOTIDE SEQUENCE</scope>
    <source>
        <strain evidence="2">CBHHK200</strain>
    </source>
</reference>
<name>A0AAD6X8P7_9AGAR</name>
<dbReference type="AlphaFoldDB" id="A0AAD6X8P7"/>
<accession>A0AAD6X8P7</accession>
<evidence type="ECO:0000313" key="2">
    <source>
        <dbReference type="EMBL" id="KAJ7036249.1"/>
    </source>
</evidence>
<proteinExistence type="predicted"/>
<sequence length="281" mass="31710">MDTAEHLHSLPQPILELVKPRANDKYCQRIQIPLGLSPPFTFPRRTTSCLMLRAATPHTSLARIQRYGSGQNFMTNFWPNLPSLVSPPLASPSIMPKIKNSSFHGARGPTHSEKEYQEEYWESQNNKYQLPDTAPDTISIRNRIRTTEIAPETEAFGTAETDADMTRFGNIISLSKTFYFSDPFFGVTGTFTSVPDVEESESDTDSDDSAWETDEELEKADGDYFEAWQSQPIPRIYEERLERNVEKREKAAAKRRAAEMRGAEHREGGAMDNQQGVSPAG</sequence>
<gene>
    <name evidence="2" type="ORF">C8F04DRAFT_1181530</name>
</gene>
<dbReference type="EMBL" id="JARJCM010000044">
    <property type="protein sequence ID" value="KAJ7036249.1"/>
    <property type="molecule type" value="Genomic_DNA"/>
</dbReference>
<feature type="compositionally biased region" description="Polar residues" evidence="1">
    <location>
        <begin position="272"/>
        <end position="281"/>
    </location>
</feature>
<comment type="caution">
    <text evidence="2">The sequence shown here is derived from an EMBL/GenBank/DDBJ whole genome shotgun (WGS) entry which is preliminary data.</text>
</comment>
<feature type="region of interest" description="Disordered" evidence="1">
    <location>
        <begin position="242"/>
        <end position="281"/>
    </location>
</feature>
<organism evidence="2 3">
    <name type="scientific">Mycena alexandri</name>
    <dbReference type="NCBI Taxonomy" id="1745969"/>
    <lineage>
        <taxon>Eukaryota</taxon>
        <taxon>Fungi</taxon>
        <taxon>Dikarya</taxon>
        <taxon>Basidiomycota</taxon>
        <taxon>Agaricomycotina</taxon>
        <taxon>Agaricomycetes</taxon>
        <taxon>Agaricomycetidae</taxon>
        <taxon>Agaricales</taxon>
        <taxon>Marasmiineae</taxon>
        <taxon>Mycenaceae</taxon>
        <taxon>Mycena</taxon>
    </lineage>
</organism>
<feature type="compositionally biased region" description="Basic and acidic residues" evidence="1">
    <location>
        <begin position="242"/>
        <end position="269"/>
    </location>
</feature>
<evidence type="ECO:0000256" key="1">
    <source>
        <dbReference type="SAM" id="MobiDB-lite"/>
    </source>
</evidence>
<evidence type="ECO:0000313" key="3">
    <source>
        <dbReference type="Proteomes" id="UP001218188"/>
    </source>
</evidence>
<keyword evidence="3" id="KW-1185">Reference proteome</keyword>